<sequence length="84" mass="8950">MQKFGLTSVLILVLSVFIYIASLFGRTVEFLPGKALVFLLILLSISGVLLAFKCTKGQLQLVGVLGNVLVLLIGGVIPVTSMLM</sequence>
<keyword evidence="1" id="KW-1133">Transmembrane helix</keyword>
<dbReference type="PATRIC" id="fig|284581.3.peg.2452"/>
<accession>A0A0M0L6K4</accession>
<dbReference type="RefSeq" id="WP_053401573.1">
    <property type="nucleotide sequence ID" value="NZ_LILC01000013.1"/>
</dbReference>
<protein>
    <submittedName>
        <fullName evidence="2">Uncharacterized protein</fullName>
    </submittedName>
</protein>
<keyword evidence="1" id="KW-0472">Membrane</keyword>
<keyword evidence="1" id="KW-0812">Transmembrane</keyword>
<reference evidence="3" key="1">
    <citation type="submission" date="2015-08" db="EMBL/GenBank/DDBJ databases">
        <title>Fjat-14210 dsm16467.</title>
        <authorList>
            <person name="Liu B."/>
            <person name="Wang J."/>
            <person name="Zhu Y."/>
            <person name="Liu G."/>
            <person name="Chen Q."/>
            <person name="Chen Z."/>
            <person name="Lan J."/>
            <person name="Che J."/>
            <person name="Ge C."/>
            <person name="Shi H."/>
            <person name="Pan Z."/>
            <person name="Liu X."/>
        </authorList>
    </citation>
    <scope>NUCLEOTIDE SEQUENCE [LARGE SCALE GENOMIC DNA]</scope>
    <source>
        <strain evidence="3">DSM 16467</strain>
    </source>
</reference>
<evidence type="ECO:0000313" key="2">
    <source>
        <dbReference type="EMBL" id="KOO46477.1"/>
    </source>
</evidence>
<feature type="transmembrane region" description="Helical" evidence="1">
    <location>
        <begin position="64"/>
        <end position="83"/>
    </location>
</feature>
<dbReference type="EMBL" id="LILC01000013">
    <property type="protein sequence ID" value="KOO46477.1"/>
    <property type="molecule type" value="Genomic_DNA"/>
</dbReference>
<evidence type="ECO:0000313" key="3">
    <source>
        <dbReference type="Proteomes" id="UP000037558"/>
    </source>
</evidence>
<comment type="caution">
    <text evidence="2">The sequence shown here is derived from an EMBL/GenBank/DDBJ whole genome shotgun (WGS) entry which is preliminary data.</text>
</comment>
<gene>
    <name evidence="2" type="ORF">AMD01_11675</name>
</gene>
<dbReference type="STRING" id="284581.AMD01_11675"/>
<proteinExistence type="predicted"/>
<organism evidence="2 3">
    <name type="scientific">Priestia koreensis</name>
    <dbReference type="NCBI Taxonomy" id="284581"/>
    <lineage>
        <taxon>Bacteria</taxon>
        <taxon>Bacillati</taxon>
        <taxon>Bacillota</taxon>
        <taxon>Bacilli</taxon>
        <taxon>Bacillales</taxon>
        <taxon>Bacillaceae</taxon>
        <taxon>Priestia</taxon>
    </lineage>
</organism>
<keyword evidence="3" id="KW-1185">Reference proteome</keyword>
<dbReference type="AlphaFoldDB" id="A0A0M0L6K4"/>
<name>A0A0M0L6K4_9BACI</name>
<dbReference type="Proteomes" id="UP000037558">
    <property type="component" value="Unassembled WGS sequence"/>
</dbReference>
<feature type="transmembrane region" description="Helical" evidence="1">
    <location>
        <begin position="35"/>
        <end position="52"/>
    </location>
</feature>
<evidence type="ECO:0000256" key="1">
    <source>
        <dbReference type="SAM" id="Phobius"/>
    </source>
</evidence>